<evidence type="ECO:0000259" key="13">
    <source>
        <dbReference type="Pfam" id="PF02581"/>
    </source>
</evidence>
<keyword evidence="3 10" id="KW-0808">Transferase</keyword>
<keyword evidence="6 10" id="KW-0784">Thiamine biosynthesis</keyword>
<evidence type="ECO:0000256" key="2">
    <source>
        <dbReference type="ARBA" id="ARBA00005165"/>
    </source>
</evidence>
<dbReference type="CDD" id="cd00564">
    <property type="entry name" value="TMP_TenI"/>
    <property type="match status" value="1"/>
</dbReference>
<proteinExistence type="inferred from homology"/>
<comment type="catalytic activity">
    <reaction evidence="9 10 11">
        <text>2-[(2R,5Z)-2-carboxy-4-methylthiazol-5(2H)-ylidene]ethyl phosphate + 4-amino-2-methyl-5-(diphosphooxymethyl)pyrimidine + 2 H(+) = thiamine phosphate + CO2 + diphosphate</text>
        <dbReference type="Rhea" id="RHEA:47844"/>
        <dbReference type="ChEBI" id="CHEBI:15378"/>
        <dbReference type="ChEBI" id="CHEBI:16526"/>
        <dbReference type="ChEBI" id="CHEBI:33019"/>
        <dbReference type="ChEBI" id="CHEBI:37575"/>
        <dbReference type="ChEBI" id="CHEBI:57841"/>
        <dbReference type="ChEBI" id="CHEBI:62899"/>
        <dbReference type="EC" id="2.5.1.3"/>
    </reaction>
</comment>
<evidence type="ECO:0000256" key="11">
    <source>
        <dbReference type="RuleBase" id="RU003826"/>
    </source>
</evidence>
<evidence type="ECO:0000256" key="9">
    <source>
        <dbReference type="ARBA" id="ARBA00047883"/>
    </source>
</evidence>
<dbReference type="GO" id="GO:0004789">
    <property type="term" value="F:thiamine-phosphate diphosphorylase activity"/>
    <property type="evidence" value="ECO:0007669"/>
    <property type="project" value="UniProtKB-EC"/>
</dbReference>
<evidence type="ECO:0000256" key="5">
    <source>
        <dbReference type="ARBA" id="ARBA00022842"/>
    </source>
</evidence>
<dbReference type="PANTHER" id="PTHR20857">
    <property type="entry name" value="THIAMINE-PHOSPHATE PYROPHOSPHORYLASE"/>
    <property type="match status" value="1"/>
</dbReference>
<comment type="pathway">
    <text evidence="2 10 12">Cofactor biosynthesis; thiamine diphosphate biosynthesis; thiamine phosphate from 4-amino-2-methyl-5-diphosphomethylpyrimidine and 4-methyl-5-(2-phosphoethyl)-thiazole: step 1/1.</text>
</comment>
<dbReference type="NCBIfam" id="TIGR00693">
    <property type="entry name" value="thiE"/>
    <property type="match status" value="1"/>
</dbReference>
<dbReference type="InterPro" id="IPR034291">
    <property type="entry name" value="TMP_synthase"/>
</dbReference>
<evidence type="ECO:0000256" key="7">
    <source>
        <dbReference type="ARBA" id="ARBA00047334"/>
    </source>
</evidence>
<dbReference type="InterPro" id="IPR022998">
    <property type="entry name" value="ThiamineP_synth_TenI"/>
</dbReference>
<dbReference type="Pfam" id="PF02581">
    <property type="entry name" value="TMP-TENI"/>
    <property type="match status" value="1"/>
</dbReference>
<feature type="binding site" evidence="10">
    <location>
        <position position="118"/>
    </location>
    <ligand>
        <name>4-amino-2-methyl-5-(diphosphooxymethyl)pyrimidine</name>
        <dbReference type="ChEBI" id="CHEBI:57841"/>
    </ligand>
</feature>
<dbReference type="RefSeq" id="WP_220559922.1">
    <property type="nucleotide sequence ID" value="NZ_CP074133.1"/>
</dbReference>
<feature type="binding site" evidence="10">
    <location>
        <begin position="145"/>
        <end position="147"/>
    </location>
    <ligand>
        <name>2-[(2R,5Z)-2-carboxy-4-methylthiazol-5(2H)-ylidene]ethyl phosphate</name>
        <dbReference type="ChEBI" id="CHEBI:62899"/>
    </ligand>
</feature>
<evidence type="ECO:0000256" key="1">
    <source>
        <dbReference type="ARBA" id="ARBA00003814"/>
    </source>
</evidence>
<comment type="catalytic activity">
    <reaction evidence="7 10 11">
        <text>4-methyl-5-(2-phosphooxyethyl)-thiazole + 4-amino-2-methyl-5-(diphosphooxymethyl)pyrimidine + H(+) = thiamine phosphate + diphosphate</text>
        <dbReference type="Rhea" id="RHEA:22328"/>
        <dbReference type="ChEBI" id="CHEBI:15378"/>
        <dbReference type="ChEBI" id="CHEBI:33019"/>
        <dbReference type="ChEBI" id="CHEBI:37575"/>
        <dbReference type="ChEBI" id="CHEBI:57841"/>
        <dbReference type="ChEBI" id="CHEBI:58296"/>
        <dbReference type="EC" id="2.5.1.3"/>
    </reaction>
</comment>
<feature type="binding site" evidence="10">
    <location>
        <begin position="47"/>
        <end position="51"/>
    </location>
    <ligand>
        <name>4-amino-2-methyl-5-(diphosphooxymethyl)pyrimidine</name>
        <dbReference type="ChEBI" id="CHEBI:57841"/>
    </ligand>
</feature>
<dbReference type="InterPro" id="IPR013785">
    <property type="entry name" value="Aldolase_TIM"/>
</dbReference>
<reference evidence="14 15" key="1">
    <citation type="submission" date="2021-05" db="EMBL/GenBank/DDBJ databases">
        <title>Direct Submission.</title>
        <authorList>
            <person name="Li K."/>
            <person name="Gao J."/>
        </authorList>
    </citation>
    <scope>NUCLEOTIDE SEQUENCE [LARGE SCALE GENOMIC DNA]</scope>
    <source>
        <strain evidence="14 15">Mg02</strain>
    </source>
</reference>
<keyword evidence="4 10" id="KW-0479">Metal-binding</keyword>
<feature type="binding site" evidence="10">
    <location>
        <position position="79"/>
    </location>
    <ligand>
        <name>4-amino-2-methyl-5-(diphosphooxymethyl)pyrimidine</name>
        <dbReference type="ChEBI" id="CHEBI:57841"/>
    </ligand>
</feature>
<dbReference type="SUPFAM" id="SSF51391">
    <property type="entry name" value="Thiamin phosphate synthase"/>
    <property type="match status" value="1"/>
</dbReference>
<evidence type="ECO:0000256" key="12">
    <source>
        <dbReference type="RuleBase" id="RU004253"/>
    </source>
</evidence>
<evidence type="ECO:0000256" key="10">
    <source>
        <dbReference type="HAMAP-Rule" id="MF_00097"/>
    </source>
</evidence>
<organism evidence="14 15">
    <name type="scientific">Nocardiopsis changdeensis</name>
    <dbReference type="NCBI Taxonomy" id="2831969"/>
    <lineage>
        <taxon>Bacteria</taxon>
        <taxon>Bacillati</taxon>
        <taxon>Actinomycetota</taxon>
        <taxon>Actinomycetes</taxon>
        <taxon>Streptosporangiales</taxon>
        <taxon>Nocardiopsidaceae</taxon>
        <taxon>Nocardiopsis</taxon>
    </lineage>
</organism>
<dbReference type="HAMAP" id="MF_00097">
    <property type="entry name" value="TMP_synthase"/>
    <property type="match status" value="1"/>
</dbReference>
<comment type="function">
    <text evidence="1 10">Condenses 4-methyl-5-(beta-hydroxyethyl)thiazole monophosphate (THZ-P) and 2-methyl-4-amino-5-hydroxymethyl pyrimidine pyrophosphate (HMP-PP) to form thiamine monophosphate (TMP).</text>
</comment>
<comment type="catalytic activity">
    <reaction evidence="8 10 11">
        <text>2-(2-carboxy-4-methylthiazol-5-yl)ethyl phosphate + 4-amino-2-methyl-5-(diphosphooxymethyl)pyrimidine + 2 H(+) = thiamine phosphate + CO2 + diphosphate</text>
        <dbReference type="Rhea" id="RHEA:47848"/>
        <dbReference type="ChEBI" id="CHEBI:15378"/>
        <dbReference type="ChEBI" id="CHEBI:16526"/>
        <dbReference type="ChEBI" id="CHEBI:33019"/>
        <dbReference type="ChEBI" id="CHEBI:37575"/>
        <dbReference type="ChEBI" id="CHEBI:57841"/>
        <dbReference type="ChEBI" id="CHEBI:62890"/>
        <dbReference type="EC" id="2.5.1.3"/>
    </reaction>
</comment>
<keyword evidence="15" id="KW-1185">Reference proteome</keyword>
<protein>
    <recommendedName>
        <fullName evidence="10">Thiamine-phosphate synthase</fullName>
        <shortName evidence="10">TP synthase</shortName>
        <shortName evidence="10">TPS</shortName>
        <ecNumber evidence="10">2.5.1.3</ecNumber>
    </recommendedName>
    <alternativeName>
        <fullName evidence="10">Thiamine-phosphate pyrophosphorylase</fullName>
        <shortName evidence="10">TMP pyrophosphorylase</shortName>
        <shortName evidence="10">TMP-PPase</shortName>
    </alternativeName>
</protein>
<evidence type="ECO:0000256" key="3">
    <source>
        <dbReference type="ARBA" id="ARBA00022679"/>
    </source>
</evidence>
<evidence type="ECO:0000256" key="6">
    <source>
        <dbReference type="ARBA" id="ARBA00022977"/>
    </source>
</evidence>
<evidence type="ECO:0000256" key="4">
    <source>
        <dbReference type="ARBA" id="ARBA00022723"/>
    </source>
</evidence>
<feature type="binding site" evidence="10">
    <location>
        <position position="80"/>
    </location>
    <ligand>
        <name>Mg(2+)</name>
        <dbReference type="ChEBI" id="CHEBI:18420"/>
    </ligand>
</feature>
<comment type="caution">
    <text evidence="10">Lacks conserved residue(s) required for the propagation of feature annotation.</text>
</comment>
<dbReference type="Proteomes" id="UP000676079">
    <property type="component" value="Chromosome"/>
</dbReference>
<gene>
    <name evidence="10" type="primary">thiE</name>
    <name evidence="14" type="ORF">KGD84_09605</name>
</gene>
<dbReference type="EMBL" id="CP074133">
    <property type="protein sequence ID" value="QUX24497.1"/>
    <property type="molecule type" value="Genomic_DNA"/>
</dbReference>
<dbReference type="InterPro" id="IPR036206">
    <property type="entry name" value="ThiamineP_synth_sf"/>
</dbReference>
<feature type="binding site" evidence="10">
    <location>
        <position position="99"/>
    </location>
    <ligand>
        <name>Mg(2+)</name>
        <dbReference type="ChEBI" id="CHEBI:18420"/>
    </ligand>
</feature>
<keyword evidence="5 10" id="KW-0460">Magnesium</keyword>
<dbReference type="EC" id="2.5.1.3" evidence="10"/>
<feature type="binding site" evidence="10">
    <location>
        <position position="148"/>
    </location>
    <ligand>
        <name>4-amino-2-methyl-5-(diphosphooxymethyl)pyrimidine</name>
        <dbReference type="ChEBI" id="CHEBI:57841"/>
    </ligand>
</feature>
<feature type="binding site" evidence="10">
    <location>
        <position position="176"/>
    </location>
    <ligand>
        <name>2-[(2R,5Z)-2-carboxy-4-methylthiazol-5(2H)-ylidene]ethyl phosphate</name>
        <dbReference type="ChEBI" id="CHEBI:62899"/>
    </ligand>
</feature>
<name>A0ABX8BQK0_9ACTN</name>
<comment type="cofactor">
    <cofactor evidence="10">
        <name>Mg(2+)</name>
        <dbReference type="ChEBI" id="CHEBI:18420"/>
    </cofactor>
    <text evidence="10">Binds 1 Mg(2+) ion per subunit.</text>
</comment>
<comment type="similarity">
    <text evidence="10 11">Belongs to the thiamine-phosphate synthase family.</text>
</comment>
<evidence type="ECO:0000256" key="8">
    <source>
        <dbReference type="ARBA" id="ARBA00047851"/>
    </source>
</evidence>
<sequence>MRTSHGTSLRKRLDASLLYLCTDARRERGDLAEFADAALSGGVDIVQLRDKGLEAREELAALEVLREACERHGALLAVNDRADIARAVRADVLHLGQRDLPVPMARDVIGADPLIGRSNNDIDTARACAEEPGSDYFCVGPVWATPTKPGRPAAGTGLVERAAALGTDRPWFAIGGIDLDNVDRVLDAGARRIVVVRAVTEAEDPAAAAAALRDRVAARQG</sequence>
<dbReference type="Gene3D" id="3.20.20.70">
    <property type="entry name" value="Aldolase class I"/>
    <property type="match status" value="1"/>
</dbReference>
<accession>A0ABX8BQK0</accession>
<evidence type="ECO:0000313" key="14">
    <source>
        <dbReference type="EMBL" id="QUX24497.1"/>
    </source>
</evidence>
<dbReference type="PANTHER" id="PTHR20857:SF15">
    <property type="entry name" value="THIAMINE-PHOSPHATE SYNTHASE"/>
    <property type="match status" value="1"/>
</dbReference>
<feature type="domain" description="Thiamine phosphate synthase/TenI" evidence="13">
    <location>
        <begin position="18"/>
        <end position="199"/>
    </location>
</feature>
<evidence type="ECO:0000313" key="15">
    <source>
        <dbReference type="Proteomes" id="UP000676079"/>
    </source>
</evidence>